<dbReference type="Pfam" id="PF00753">
    <property type="entry name" value="Lactamase_B"/>
    <property type="match status" value="1"/>
</dbReference>
<evidence type="ECO:0000259" key="5">
    <source>
        <dbReference type="SMART" id="SM00849"/>
    </source>
</evidence>
<gene>
    <name evidence="6" type="ORF">I5M27_17830</name>
</gene>
<feature type="domain" description="Metallo-beta-lactamase" evidence="5">
    <location>
        <begin position="5"/>
        <end position="217"/>
    </location>
</feature>
<evidence type="ECO:0000313" key="6">
    <source>
        <dbReference type="EMBL" id="MBK0404856.1"/>
    </source>
</evidence>
<name>A0ABS1C6M0_9BACT</name>
<reference evidence="6 7" key="1">
    <citation type="submission" date="2020-12" db="EMBL/GenBank/DDBJ databases">
        <title>Bacterial novel species Adhaeribacter sp. BT258 isolated from soil.</title>
        <authorList>
            <person name="Jung H.-Y."/>
        </authorList>
    </citation>
    <scope>NUCLEOTIDE SEQUENCE [LARGE SCALE GENOMIC DNA]</scope>
    <source>
        <strain evidence="6 7">BT258</strain>
    </source>
</reference>
<comment type="caution">
    <text evidence="6">The sequence shown here is derived from an EMBL/GenBank/DDBJ whole genome shotgun (WGS) entry which is preliminary data.</text>
</comment>
<feature type="region of interest" description="Disordered" evidence="4">
    <location>
        <begin position="328"/>
        <end position="366"/>
    </location>
</feature>
<dbReference type="InterPro" id="IPR001279">
    <property type="entry name" value="Metallo-B-lactamas"/>
</dbReference>
<dbReference type="InterPro" id="IPR019931">
    <property type="entry name" value="LPXTG_anchor"/>
</dbReference>
<evidence type="ECO:0000256" key="2">
    <source>
        <dbReference type="ARBA" id="ARBA00022525"/>
    </source>
</evidence>
<evidence type="ECO:0000313" key="7">
    <source>
        <dbReference type="Proteomes" id="UP000644147"/>
    </source>
</evidence>
<evidence type="ECO:0000256" key="3">
    <source>
        <dbReference type="ARBA" id="ARBA00023088"/>
    </source>
</evidence>
<accession>A0ABS1C6M0</accession>
<dbReference type="Pfam" id="PF00746">
    <property type="entry name" value="Gram_pos_anchor"/>
    <property type="match status" value="1"/>
</dbReference>
<dbReference type="InterPro" id="IPR050855">
    <property type="entry name" value="NDM-1-like"/>
</dbReference>
<dbReference type="SMART" id="SM00849">
    <property type="entry name" value="Lactamase_B"/>
    <property type="match status" value="1"/>
</dbReference>
<dbReference type="Gene3D" id="3.60.15.10">
    <property type="entry name" value="Ribonuclease Z/Hydroxyacylglutathione hydrolase-like"/>
    <property type="match status" value="1"/>
</dbReference>
<evidence type="ECO:0000256" key="4">
    <source>
        <dbReference type="SAM" id="MobiDB-lite"/>
    </source>
</evidence>
<keyword evidence="7" id="KW-1185">Reference proteome</keyword>
<dbReference type="Proteomes" id="UP000644147">
    <property type="component" value="Unassembled WGS sequence"/>
</dbReference>
<dbReference type="PANTHER" id="PTHR42951">
    <property type="entry name" value="METALLO-BETA-LACTAMASE DOMAIN-CONTAINING"/>
    <property type="match status" value="1"/>
</dbReference>
<keyword evidence="1" id="KW-0134">Cell wall</keyword>
<dbReference type="EMBL" id="JAEHFX010000012">
    <property type="protein sequence ID" value="MBK0404856.1"/>
    <property type="molecule type" value="Genomic_DNA"/>
</dbReference>
<proteinExistence type="predicted"/>
<dbReference type="InterPro" id="IPR036866">
    <property type="entry name" value="RibonucZ/Hydroxyglut_hydro"/>
</dbReference>
<keyword evidence="2" id="KW-0964">Secreted</keyword>
<protein>
    <submittedName>
        <fullName evidence="6">MBL fold metallo-hydrolase</fullName>
    </submittedName>
</protein>
<sequence>MKIVFVNVYFVRGSSGPGGNWVLIDAGLYGSANRIKKVAEAHFGKDARPSAILLTHGHFDHVGALKELALEWNVPIYANHLEIPYLTGLSSYPPPDPSVGGGAMAYMSFMYPKKPINVGGMVQPLPADGSVPGLPEWRWFHTPGHSPGHVSFFRERDRTMIVGDAVVTRKPESALAVLTDAPEVCGPPAYFTPDWPAAKKSVEEITALRPEVIATGHGVPMRGERMLDELDELAKYFEQMAVPTHGRYVNHPAIMNEQGVVSVPDAVSTPATKALTIAGLITVAGLAALAISRRKKNHKANAAEGPLDTHIYYGDEMNLSVYGEIPEVEDNELRRRNGPKQPRNNSKGNKGKDDFTGRNAPSNNYP</sequence>
<evidence type="ECO:0000256" key="1">
    <source>
        <dbReference type="ARBA" id="ARBA00022512"/>
    </source>
</evidence>
<dbReference type="PANTHER" id="PTHR42951:SF17">
    <property type="entry name" value="METALLO-BETA-LACTAMASE DOMAIN-CONTAINING PROTEIN"/>
    <property type="match status" value="1"/>
</dbReference>
<dbReference type="SUPFAM" id="SSF56281">
    <property type="entry name" value="Metallo-hydrolase/oxidoreductase"/>
    <property type="match status" value="1"/>
</dbReference>
<dbReference type="CDD" id="cd07721">
    <property type="entry name" value="yflN-like_MBL-fold"/>
    <property type="match status" value="1"/>
</dbReference>
<organism evidence="6 7">
    <name type="scientific">Adhaeribacter terrigena</name>
    <dbReference type="NCBI Taxonomy" id="2793070"/>
    <lineage>
        <taxon>Bacteria</taxon>
        <taxon>Pseudomonadati</taxon>
        <taxon>Bacteroidota</taxon>
        <taxon>Cytophagia</taxon>
        <taxon>Cytophagales</taxon>
        <taxon>Hymenobacteraceae</taxon>
        <taxon>Adhaeribacter</taxon>
    </lineage>
</organism>
<keyword evidence="3" id="KW-0572">Peptidoglycan-anchor</keyword>